<feature type="region of interest" description="Disordered" evidence="1">
    <location>
        <begin position="1"/>
        <end position="21"/>
    </location>
</feature>
<feature type="compositionally biased region" description="Basic and acidic residues" evidence="1">
    <location>
        <begin position="149"/>
        <end position="158"/>
    </location>
</feature>
<feature type="region of interest" description="Disordered" evidence="1">
    <location>
        <begin position="135"/>
        <end position="159"/>
    </location>
</feature>
<evidence type="ECO:0008006" key="4">
    <source>
        <dbReference type="Google" id="ProtNLM"/>
    </source>
</evidence>
<feature type="compositionally biased region" description="Basic and acidic residues" evidence="1">
    <location>
        <begin position="1"/>
        <end position="20"/>
    </location>
</feature>
<gene>
    <name evidence="2" type="ORF">PCOR1329_LOCUS85173</name>
</gene>
<evidence type="ECO:0000313" key="2">
    <source>
        <dbReference type="EMBL" id="CAK0911244.1"/>
    </source>
</evidence>
<feature type="compositionally biased region" description="Polar residues" evidence="1">
    <location>
        <begin position="315"/>
        <end position="325"/>
    </location>
</feature>
<dbReference type="EMBL" id="CAUYUJ010022544">
    <property type="protein sequence ID" value="CAK0911244.1"/>
    <property type="molecule type" value="Genomic_DNA"/>
</dbReference>
<comment type="caution">
    <text evidence="2">The sequence shown here is derived from an EMBL/GenBank/DDBJ whole genome shotgun (WGS) entry which is preliminary data.</text>
</comment>
<evidence type="ECO:0000313" key="3">
    <source>
        <dbReference type="Proteomes" id="UP001189429"/>
    </source>
</evidence>
<accession>A0ABN9YEJ1</accession>
<reference evidence="2" key="1">
    <citation type="submission" date="2023-10" db="EMBL/GenBank/DDBJ databases">
        <authorList>
            <person name="Chen Y."/>
            <person name="Shah S."/>
            <person name="Dougan E. K."/>
            <person name="Thang M."/>
            <person name="Chan C."/>
        </authorList>
    </citation>
    <scope>NUCLEOTIDE SEQUENCE [LARGE SCALE GENOMIC DNA]</scope>
</reference>
<protein>
    <recommendedName>
        <fullName evidence="4">BAG domain-containing protein</fullName>
    </recommendedName>
</protein>
<keyword evidence="3" id="KW-1185">Reference proteome</keyword>
<name>A0ABN9YEJ1_9DINO</name>
<dbReference type="Proteomes" id="UP001189429">
    <property type="component" value="Unassembled WGS sequence"/>
</dbReference>
<sequence>MQSRERSKSRDPWNKGDRDTVNQLVAKIAPATPEVARSEACKNAYVKAPPAEQKDAVNKHREEVKEKIRKIGILIKAAAAADRPANDADCKEIAVLKYMLTESSGSENLLSEVRERRIQLEETIRNIQETIDQLTKSKDEGGTAESADTEMHNAEEGVGRAPGDLHAGLGREAAASSVAPKAAAAGHAAPAVPESSREMDSIKECLQRLTAAQVQQQNQQEAMMRQIGNFRGHLMDEGKCQAYRLHPRLRLPPPGYPNLYEQMWAERQAAGMGFRQAPSPADAGIFWDPSTTPADSDAAEYQHQLRMARFHPMYPSQSAQRSPTFPSAPFTPAQPQMEPETPAIAPWDCPTPQYDVLCTPKAPAGGPSQDEPPTIRVPTSACTTDACDRAFAQM</sequence>
<evidence type="ECO:0000256" key="1">
    <source>
        <dbReference type="SAM" id="MobiDB-lite"/>
    </source>
</evidence>
<proteinExistence type="predicted"/>
<feature type="region of interest" description="Disordered" evidence="1">
    <location>
        <begin position="315"/>
        <end position="337"/>
    </location>
</feature>
<organism evidence="2 3">
    <name type="scientific">Prorocentrum cordatum</name>
    <dbReference type="NCBI Taxonomy" id="2364126"/>
    <lineage>
        <taxon>Eukaryota</taxon>
        <taxon>Sar</taxon>
        <taxon>Alveolata</taxon>
        <taxon>Dinophyceae</taxon>
        <taxon>Prorocentrales</taxon>
        <taxon>Prorocentraceae</taxon>
        <taxon>Prorocentrum</taxon>
    </lineage>
</organism>
<feature type="non-terminal residue" evidence="2">
    <location>
        <position position="394"/>
    </location>
</feature>